<name>A0ABN9S139_9DINO</name>
<reference evidence="2" key="1">
    <citation type="submission" date="2023-10" db="EMBL/GenBank/DDBJ databases">
        <authorList>
            <person name="Chen Y."/>
            <person name="Shah S."/>
            <person name="Dougan E. K."/>
            <person name="Thang M."/>
            <person name="Chan C."/>
        </authorList>
    </citation>
    <scope>NUCLEOTIDE SEQUENCE [LARGE SCALE GENOMIC DNA]</scope>
</reference>
<evidence type="ECO:0000313" key="3">
    <source>
        <dbReference type="Proteomes" id="UP001189429"/>
    </source>
</evidence>
<gene>
    <name evidence="2" type="ORF">PCOR1329_LOCUS25118</name>
</gene>
<evidence type="ECO:0000256" key="1">
    <source>
        <dbReference type="SAM" id="MobiDB-lite"/>
    </source>
</evidence>
<keyword evidence="3" id="KW-1185">Reference proteome</keyword>
<feature type="compositionally biased region" description="Low complexity" evidence="1">
    <location>
        <begin position="18"/>
        <end position="34"/>
    </location>
</feature>
<dbReference type="Proteomes" id="UP001189429">
    <property type="component" value="Unassembled WGS sequence"/>
</dbReference>
<proteinExistence type="predicted"/>
<dbReference type="EMBL" id="CAUYUJ010008746">
    <property type="protein sequence ID" value="CAK0824820.1"/>
    <property type="molecule type" value="Genomic_DNA"/>
</dbReference>
<organism evidence="2 3">
    <name type="scientific">Prorocentrum cordatum</name>
    <dbReference type="NCBI Taxonomy" id="2364126"/>
    <lineage>
        <taxon>Eukaryota</taxon>
        <taxon>Sar</taxon>
        <taxon>Alveolata</taxon>
        <taxon>Dinophyceae</taxon>
        <taxon>Prorocentrales</taxon>
        <taxon>Prorocentraceae</taxon>
        <taxon>Prorocentrum</taxon>
    </lineage>
</organism>
<evidence type="ECO:0000313" key="2">
    <source>
        <dbReference type="EMBL" id="CAK0824820.1"/>
    </source>
</evidence>
<comment type="caution">
    <text evidence="2">The sequence shown here is derived from an EMBL/GenBank/DDBJ whole genome shotgun (WGS) entry which is preliminary data.</text>
</comment>
<accession>A0ABN9S139</accession>
<protein>
    <submittedName>
        <fullName evidence="2">Uncharacterized protein</fullName>
    </submittedName>
</protein>
<feature type="region of interest" description="Disordered" evidence="1">
    <location>
        <begin position="1"/>
        <end position="60"/>
    </location>
</feature>
<sequence>MGGEEVASQRLACPQLEASPARALPAARPCCAGRRGADRLRPRPGAEPGPRGERASCPGARSGGVFVPSAAGAGQSFEASWSEELERLGGSCLCAARGPAATGEDTLQLLVAAGQIQRRRRCATFFCPVVPRRLFGSRARAPTSGGSAGRQVAGPLNLGRTCTSKRRVSAPRTSLPCR</sequence>